<dbReference type="Proteomes" id="UP000575083">
    <property type="component" value="Unassembled WGS sequence"/>
</dbReference>
<keyword evidence="2" id="KW-1133">Transmembrane helix</keyword>
<keyword evidence="2" id="KW-0812">Transmembrane</keyword>
<dbReference type="AlphaFoldDB" id="A0A7X0PC60"/>
<evidence type="ECO:0000313" key="4">
    <source>
        <dbReference type="Proteomes" id="UP000575083"/>
    </source>
</evidence>
<keyword evidence="4" id="KW-1185">Reference proteome</keyword>
<gene>
    <name evidence="3" type="ORF">HNP48_001526</name>
</gene>
<organism evidence="3 4">
    <name type="scientific">Acidovorax soli</name>
    <dbReference type="NCBI Taxonomy" id="592050"/>
    <lineage>
        <taxon>Bacteria</taxon>
        <taxon>Pseudomonadati</taxon>
        <taxon>Pseudomonadota</taxon>
        <taxon>Betaproteobacteria</taxon>
        <taxon>Burkholderiales</taxon>
        <taxon>Comamonadaceae</taxon>
        <taxon>Acidovorax</taxon>
    </lineage>
</organism>
<keyword evidence="2" id="KW-0472">Membrane</keyword>
<protein>
    <submittedName>
        <fullName evidence="3">Uncharacterized protein</fullName>
    </submittedName>
</protein>
<feature type="transmembrane region" description="Helical" evidence="2">
    <location>
        <begin position="290"/>
        <end position="311"/>
    </location>
</feature>
<dbReference type="EMBL" id="JACHLK010000002">
    <property type="protein sequence ID" value="MBB6558862.1"/>
    <property type="molecule type" value="Genomic_DNA"/>
</dbReference>
<evidence type="ECO:0000256" key="2">
    <source>
        <dbReference type="SAM" id="Phobius"/>
    </source>
</evidence>
<feature type="region of interest" description="Disordered" evidence="1">
    <location>
        <begin position="401"/>
        <end position="428"/>
    </location>
</feature>
<evidence type="ECO:0000256" key="1">
    <source>
        <dbReference type="SAM" id="MobiDB-lite"/>
    </source>
</evidence>
<feature type="transmembrane region" description="Helical" evidence="2">
    <location>
        <begin position="359"/>
        <end position="382"/>
    </location>
</feature>
<reference evidence="3 4" key="1">
    <citation type="submission" date="2020-08" db="EMBL/GenBank/DDBJ databases">
        <title>Functional genomics of gut bacteria from endangered species of beetles.</title>
        <authorList>
            <person name="Carlos-Shanley C."/>
        </authorList>
    </citation>
    <scope>NUCLEOTIDE SEQUENCE [LARGE SCALE GENOMIC DNA]</scope>
    <source>
        <strain evidence="3 4">S00198</strain>
    </source>
</reference>
<sequence length="428" mass="46398">MTDLVWAALAHVAKRLEPRAAGEMRGSLVLVEDTDLKALELCLGHSDDTGVLVHGDSAAAALGQTVEISFEPRVGWAAVAPNLNEFLKQPGNRVRARQRFLILDTKSSSDDGSKLESEVGRYLLAVKLVKSFKEVAGFLDSDDQSLVFISNGRFDVPVNYTADDLSKMDVDEVQALTTLIPTDTHKKQCVGILATAIVDLVRAQPPSARFPFLLSHAKELRAAYDQGYKMYAAGFSYEKLKDTVETARVEYVGKIHKVLSDIQNQLLGIPVATIIVATQLKEDKGGGPELFINTAVLLGAWVFVALTLLLIRNQQHTLKVLKDEISRQKRQLLREYAPVAEMLSSTFTTLESRARTQTIVLRTIMVSVVAGLGLANWSYAILTPDALTRLRAAKPTTIVLPSPTTSAGPSASTASAPVPQAVASSPKP</sequence>
<name>A0A7X0PC60_9BURK</name>
<proteinExistence type="predicted"/>
<dbReference type="RefSeq" id="WP_184856271.1">
    <property type="nucleotide sequence ID" value="NZ_JACHLK010000002.1"/>
</dbReference>
<evidence type="ECO:0000313" key="3">
    <source>
        <dbReference type="EMBL" id="MBB6558862.1"/>
    </source>
</evidence>
<accession>A0A7X0PC60</accession>
<comment type="caution">
    <text evidence="3">The sequence shown here is derived from an EMBL/GenBank/DDBJ whole genome shotgun (WGS) entry which is preliminary data.</text>
</comment>